<sequence length="398" mass="44843">MKILQFTTYSLKQLDHGGKIRSYYIKQGLSKFSEIETLSFSWEENEGLSGFEVSLSSPRYAEQGGHYLLGDIAIDDYLQSSTQLYTEIGKLVEDYAPTHVLIEQPFLWPVIKRLFKEGHLSQGTRVVYSSHNIEHLLKKKIYSDLLPADEAESLTETVKNIELDLTKRADLLLSVSNQEKDYLATYNYSSPIVVIANGNNSATYDSRTQAWKDKFDVEDGVNWIFVGSWHPPNINGLLELQKEMLGNDSKVSAKIWVLGSVANGLEADVAWNKKCGDYFDLIGPVSIEDLDGAIRACDGIILPIWEGAGSNLKTSQALISGKRIIATSFAFRGFEEYLSEDGVVVVDSVEQFVLAMQNISKEQRIYKRDKCVEALTWDGILDRFSRESLIIEFFQGNK</sequence>
<dbReference type="Gene3D" id="3.40.50.2000">
    <property type="entry name" value="Glycogen Phosphorylase B"/>
    <property type="match status" value="1"/>
</dbReference>
<dbReference type="SUPFAM" id="SSF53756">
    <property type="entry name" value="UDP-Glycosyltransferase/glycogen phosphorylase"/>
    <property type="match status" value="1"/>
</dbReference>
<accession>A0A3G4VBF4</accession>
<protein>
    <submittedName>
        <fullName evidence="2">Glycosyltransferase family 1 protein</fullName>
    </submittedName>
</protein>
<dbReference type="RefSeq" id="WP_124940381.1">
    <property type="nucleotide sequence ID" value="NZ_CP033577.1"/>
</dbReference>
<dbReference type="GO" id="GO:0009103">
    <property type="term" value="P:lipopolysaccharide biosynthetic process"/>
    <property type="evidence" value="ECO:0007669"/>
    <property type="project" value="TreeGrafter"/>
</dbReference>
<dbReference type="EMBL" id="CP033577">
    <property type="protein sequence ID" value="AYV21218.1"/>
    <property type="molecule type" value="Genomic_DNA"/>
</dbReference>
<gene>
    <name evidence="2" type="ORF">ECB94_07880</name>
</gene>
<evidence type="ECO:0000313" key="2">
    <source>
        <dbReference type="EMBL" id="AYV21218.1"/>
    </source>
</evidence>
<dbReference type="AlphaFoldDB" id="A0A3G4VBF4"/>
<evidence type="ECO:0000313" key="3">
    <source>
        <dbReference type="Proteomes" id="UP000279760"/>
    </source>
</evidence>
<proteinExistence type="predicted"/>
<dbReference type="PANTHER" id="PTHR46401:SF2">
    <property type="entry name" value="GLYCOSYLTRANSFERASE WBBK-RELATED"/>
    <property type="match status" value="1"/>
</dbReference>
<dbReference type="PANTHER" id="PTHR46401">
    <property type="entry name" value="GLYCOSYLTRANSFERASE WBBK-RELATED"/>
    <property type="match status" value="1"/>
</dbReference>
<name>A0A3G4VBF4_9VIBR</name>
<evidence type="ECO:0000256" key="1">
    <source>
        <dbReference type="ARBA" id="ARBA00022679"/>
    </source>
</evidence>
<dbReference type="GO" id="GO:0016757">
    <property type="term" value="F:glycosyltransferase activity"/>
    <property type="evidence" value="ECO:0007669"/>
    <property type="project" value="TreeGrafter"/>
</dbReference>
<dbReference type="Proteomes" id="UP000279760">
    <property type="component" value="Chromosome 1"/>
</dbReference>
<keyword evidence="1 2" id="KW-0808">Transferase</keyword>
<reference evidence="2 3" key="1">
    <citation type="submission" date="2018-11" db="EMBL/GenBank/DDBJ databases">
        <title>Complete Genome Sequence of Vbrio mediterranei 117-T6: a Potential Pathogen Bacteria Isolated from the Conchocelis of Pyropia.</title>
        <authorList>
            <person name="Liu Q."/>
        </authorList>
    </citation>
    <scope>NUCLEOTIDE SEQUENCE [LARGE SCALE GENOMIC DNA]</scope>
    <source>
        <strain evidence="2 3">117-T6</strain>
    </source>
</reference>
<organism evidence="2 3">
    <name type="scientific">Vibrio mediterranei</name>
    <dbReference type="NCBI Taxonomy" id="689"/>
    <lineage>
        <taxon>Bacteria</taxon>
        <taxon>Pseudomonadati</taxon>
        <taxon>Pseudomonadota</taxon>
        <taxon>Gammaproteobacteria</taxon>
        <taxon>Vibrionales</taxon>
        <taxon>Vibrionaceae</taxon>
        <taxon>Vibrio</taxon>
    </lineage>
</organism>